<evidence type="ECO:0000313" key="1">
    <source>
        <dbReference type="EMBL" id="CRK93529.1"/>
    </source>
</evidence>
<proteinExistence type="predicted"/>
<sequence>MQLIAHVVRFDAALQIKDEKGKNTEHYLSGRYRCSLRIVKQQGVNVFNKKRLSSIAEKNIHDLDERRKDCEMINETESWKNLDINMKRDLWYLFYDNQKHASICDTLRDICGNCLVRIAFMFYAVSPHRQQ</sequence>
<dbReference type="EMBL" id="CVRI01000037">
    <property type="protein sequence ID" value="CRK93529.1"/>
    <property type="molecule type" value="Genomic_DNA"/>
</dbReference>
<accession>A0A1J1I575</accession>
<reference evidence="1 2" key="1">
    <citation type="submission" date="2015-04" db="EMBL/GenBank/DDBJ databases">
        <authorList>
            <person name="Syromyatnikov M.Y."/>
            <person name="Popov V.N."/>
        </authorList>
    </citation>
    <scope>NUCLEOTIDE SEQUENCE [LARGE SCALE GENOMIC DNA]</scope>
</reference>
<protein>
    <submittedName>
        <fullName evidence="1">CLUMA_CG007062, isoform A</fullName>
    </submittedName>
</protein>
<keyword evidence="2" id="KW-1185">Reference proteome</keyword>
<evidence type="ECO:0000313" key="2">
    <source>
        <dbReference type="Proteomes" id="UP000183832"/>
    </source>
</evidence>
<gene>
    <name evidence="1" type="ORF">CLUMA_CG007062</name>
</gene>
<dbReference type="AlphaFoldDB" id="A0A1J1I575"/>
<name>A0A1J1I575_9DIPT</name>
<organism evidence="1 2">
    <name type="scientific">Clunio marinus</name>
    <dbReference type="NCBI Taxonomy" id="568069"/>
    <lineage>
        <taxon>Eukaryota</taxon>
        <taxon>Metazoa</taxon>
        <taxon>Ecdysozoa</taxon>
        <taxon>Arthropoda</taxon>
        <taxon>Hexapoda</taxon>
        <taxon>Insecta</taxon>
        <taxon>Pterygota</taxon>
        <taxon>Neoptera</taxon>
        <taxon>Endopterygota</taxon>
        <taxon>Diptera</taxon>
        <taxon>Nematocera</taxon>
        <taxon>Chironomoidea</taxon>
        <taxon>Chironomidae</taxon>
        <taxon>Clunio</taxon>
    </lineage>
</organism>
<dbReference type="Proteomes" id="UP000183832">
    <property type="component" value="Unassembled WGS sequence"/>
</dbReference>